<feature type="compositionally biased region" description="Basic and acidic residues" evidence="1">
    <location>
        <begin position="323"/>
        <end position="337"/>
    </location>
</feature>
<dbReference type="PANTHER" id="PTHR38788:SF3">
    <property type="entry name" value="CLR5 DOMAIN-CONTAINING PROTEIN"/>
    <property type="match status" value="1"/>
</dbReference>
<dbReference type="GeneID" id="19240362"/>
<feature type="compositionally biased region" description="Polar residues" evidence="1">
    <location>
        <begin position="150"/>
        <end position="170"/>
    </location>
</feature>
<evidence type="ECO:0000313" key="4">
    <source>
        <dbReference type="Proteomes" id="UP000019373"/>
    </source>
</evidence>
<dbReference type="EMBL" id="KE721375">
    <property type="protein sequence ID" value="ERF69868.1"/>
    <property type="molecule type" value="Genomic_DNA"/>
</dbReference>
<dbReference type="PANTHER" id="PTHR38788">
    <property type="entry name" value="CLR5 DOMAIN-CONTAINING PROTEIN"/>
    <property type="match status" value="1"/>
</dbReference>
<feature type="compositionally biased region" description="Low complexity" evidence="1">
    <location>
        <begin position="172"/>
        <end position="185"/>
    </location>
</feature>
<dbReference type="eggNOG" id="ENOG502RVAN">
    <property type="taxonomic scope" value="Eukaryota"/>
</dbReference>
<keyword evidence="4" id="KW-1185">Reference proteome</keyword>
<name>U1GCT7_ENDPU</name>
<evidence type="ECO:0000259" key="2">
    <source>
        <dbReference type="Pfam" id="PF14420"/>
    </source>
</evidence>
<accession>U1GCT7</accession>
<dbReference type="InterPro" id="IPR025676">
    <property type="entry name" value="Clr5_dom"/>
</dbReference>
<dbReference type="InterPro" id="IPR011990">
    <property type="entry name" value="TPR-like_helical_dom_sf"/>
</dbReference>
<evidence type="ECO:0000313" key="3">
    <source>
        <dbReference type="EMBL" id="ERF69868.1"/>
    </source>
</evidence>
<feature type="compositionally biased region" description="Polar residues" evidence="1">
    <location>
        <begin position="207"/>
        <end position="226"/>
    </location>
</feature>
<dbReference type="Gene3D" id="1.25.40.10">
    <property type="entry name" value="Tetratricopeptide repeat domain"/>
    <property type="match status" value="1"/>
</dbReference>
<organism evidence="3 4">
    <name type="scientific">Endocarpon pusillum (strain Z07020 / HMAS-L-300199)</name>
    <name type="common">Lichen-forming fungus</name>
    <dbReference type="NCBI Taxonomy" id="1263415"/>
    <lineage>
        <taxon>Eukaryota</taxon>
        <taxon>Fungi</taxon>
        <taxon>Dikarya</taxon>
        <taxon>Ascomycota</taxon>
        <taxon>Pezizomycotina</taxon>
        <taxon>Eurotiomycetes</taxon>
        <taxon>Chaetothyriomycetidae</taxon>
        <taxon>Verrucariales</taxon>
        <taxon>Verrucariaceae</taxon>
        <taxon>Endocarpon</taxon>
    </lineage>
</organism>
<dbReference type="SUPFAM" id="SSF48452">
    <property type="entry name" value="TPR-like"/>
    <property type="match status" value="1"/>
</dbReference>
<dbReference type="HOGENOM" id="CLU_434760_0_0_1"/>
<dbReference type="Pfam" id="PF14420">
    <property type="entry name" value="Clr5"/>
    <property type="match status" value="1"/>
</dbReference>
<sequence>MAPRRIHRQATNRGQLSGRALDPYRERITKLYKIEKRPLNEVMRIIGQESKMDVSSMEKMFKDRLRLWNVKRNLSRTDVAAALQLIRQAERNGRSGNLYIRDEPVDRERIETYLRRAKESMDSILAASDLGDHIPSHVQLRPLDSDITMPSSTLLTQPGSSPMTSTSMYNGSHITTIPSTSRSSTEPAESNIATAESSQKHGEANGCENTTWGDMTSGSPSANRNQGRIATQSNLDQPEAFLHLGGFTDLAYPTDTVQQFSRHLIDHGELPVALPDLLDLSWRMSAPPSPDEPSSGCSTISLGLDESSLCPRRNALEEATGMDNHERHQAKDEPREELRFESAGFQIEPRNYTANFLAFSITGCLRLNEGMDDAAESAMRVATTIFAEMIAIRHESCLTSLSLLTALLEAHGKREVMTCLLDKFKAAALSMKHLPEKDSVVLTIRFMSDIMSGIKIESLSNPEDLKNVLNDFERYWGPGSPSTLVCLCHLGWRLAGEKDAVRLTEGWDVLSRARSTAERILDPCDPQTIMSLTMLARVLHNLDRYPEALEVMRTAMNRIIIRFPDYHPYRLSGLRRFSLFMQKLGAYDAEPILREVAAKRLRVLGPDSLLTQASMKELKKLLIKKGRLDDAGNAWRDTSEVASRLFRGVSIACSF</sequence>
<gene>
    <name evidence="3" type="ORF">EPUS_05410</name>
</gene>
<dbReference type="Pfam" id="PF13374">
    <property type="entry name" value="TPR_10"/>
    <property type="match status" value="1"/>
</dbReference>
<dbReference type="OrthoDB" id="10461344at2759"/>
<protein>
    <recommendedName>
        <fullName evidence="2">Clr5 domain-containing protein</fullName>
    </recommendedName>
</protein>
<proteinExistence type="predicted"/>
<dbReference type="AlphaFoldDB" id="U1GCT7"/>
<dbReference type="RefSeq" id="XP_007804471.1">
    <property type="nucleotide sequence ID" value="XM_007806280.1"/>
</dbReference>
<feature type="domain" description="Clr5" evidence="2">
    <location>
        <begin position="21"/>
        <end position="71"/>
    </location>
</feature>
<dbReference type="Proteomes" id="UP000019373">
    <property type="component" value="Unassembled WGS sequence"/>
</dbReference>
<feature type="compositionally biased region" description="Polar residues" evidence="1">
    <location>
        <begin position="186"/>
        <end position="197"/>
    </location>
</feature>
<feature type="region of interest" description="Disordered" evidence="1">
    <location>
        <begin position="150"/>
        <end position="226"/>
    </location>
</feature>
<evidence type="ECO:0000256" key="1">
    <source>
        <dbReference type="SAM" id="MobiDB-lite"/>
    </source>
</evidence>
<reference evidence="4" key="1">
    <citation type="journal article" date="2014" name="BMC Genomics">
        <title>Genome characteristics reveal the impact of lichenization on lichen-forming fungus Endocarpon pusillum Hedwig (Verrucariales, Ascomycota).</title>
        <authorList>
            <person name="Wang Y.-Y."/>
            <person name="Liu B."/>
            <person name="Zhang X.-Y."/>
            <person name="Zhou Q.-M."/>
            <person name="Zhang T."/>
            <person name="Li H."/>
            <person name="Yu Y.-F."/>
            <person name="Zhang X.-L."/>
            <person name="Hao X.-Y."/>
            <person name="Wang M."/>
            <person name="Wang L."/>
            <person name="Wei J.-C."/>
        </authorList>
    </citation>
    <scope>NUCLEOTIDE SEQUENCE [LARGE SCALE GENOMIC DNA]</scope>
    <source>
        <strain evidence="4">Z07020 / HMAS-L-300199</strain>
    </source>
</reference>
<feature type="region of interest" description="Disordered" evidence="1">
    <location>
        <begin position="318"/>
        <end position="337"/>
    </location>
</feature>